<evidence type="ECO:0000256" key="2">
    <source>
        <dbReference type="ARBA" id="ARBA00005993"/>
    </source>
</evidence>
<organism evidence="14 15">
    <name type="scientific">Ditylenchus destructor</name>
    <dbReference type="NCBI Taxonomy" id="166010"/>
    <lineage>
        <taxon>Eukaryota</taxon>
        <taxon>Metazoa</taxon>
        <taxon>Ecdysozoa</taxon>
        <taxon>Nematoda</taxon>
        <taxon>Chromadorea</taxon>
        <taxon>Rhabditida</taxon>
        <taxon>Tylenchina</taxon>
        <taxon>Tylenchomorpha</taxon>
        <taxon>Sphaerularioidea</taxon>
        <taxon>Anguinidae</taxon>
        <taxon>Anguininae</taxon>
        <taxon>Ditylenchus</taxon>
    </lineage>
</organism>
<evidence type="ECO:0000313" key="14">
    <source>
        <dbReference type="EMBL" id="KAI1695094.1"/>
    </source>
</evidence>
<keyword evidence="9 11" id="KW-0675">Receptor</keyword>
<dbReference type="PANTHER" id="PTHR46011">
    <property type="entry name" value="NUCLEAR HORMONE RECEPTOR FAMILY MEMBER NHR-86-RELATED"/>
    <property type="match status" value="1"/>
</dbReference>
<dbReference type="Proteomes" id="UP001201812">
    <property type="component" value="Unassembled WGS sequence"/>
</dbReference>
<dbReference type="SMART" id="SM00430">
    <property type="entry name" value="HOLI"/>
    <property type="match status" value="1"/>
</dbReference>
<keyword evidence="10 11" id="KW-0539">Nucleus</keyword>
<evidence type="ECO:0000256" key="5">
    <source>
        <dbReference type="ARBA" id="ARBA00022833"/>
    </source>
</evidence>
<dbReference type="GO" id="GO:0003700">
    <property type="term" value="F:DNA-binding transcription factor activity"/>
    <property type="evidence" value="ECO:0007669"/>
    <property type="project" value="InterPro"/>
</dbReference>
<dbReference type="InterPro" id="IPR013088">
    <property type="entry name" value="Znf_NHR/GATA"/>
</dbReference>
<keyword evidence="4 11" id="KW-0863">Zinc-finger</keyword>
<dbReference type="SUPFAM" id="SSF48508">
    <property type="entry name" value="Nuclear receptor ligand-binding domain"/>
    <property type="match status" value="1"/>
</dbReference>
<dbReference type="GO" id="GO:0008270">
    <property type="term" value="F:zinc ion binding"/>
    <property type="evidence" value="ECO:0007669"/>
    <property type="project" value="UniProtKB-KW"/>
</dbReference>
<dbReference type="Pfam" id="PF00105">
    <property type="entry name" value="zf-C4"/>
    <property type="match status" value="1"/>
</dbReference>
<dbReference type="GO" id="GO:0006357">
    <property type="term" value="P:regulation of transcription by RNA polymerase II"/>
    <property type="evidence" value="ECO:0007669"/>
    <property type="project" value="TreeGrafter"/>
</dbReference>
<gene>
    <name evidence="14" type="ORF">DdX_19766</name>
</gene>
<dbReference type="GO" id="GO:0005634">
    <property type="term" value="C:nucleus"/>
    <property type="evidence" value="ECO:0007669"/>
    <property type="project" value="UniProtKB-SubCell"/>
</dbReference>
<evidence type="ECO:0000259" key="13">
    <source>
        <dbReference type="PROSITE" id="PS51843"/>
    </source>
</evidence>
<keyword evidence="7 11" id="KW-0238">DNA-binding</keyword>
<feature type="domain" description="Nuclear receptor" evidence="12">
    <location>
        <begin position="7"/>
        <end position="83"/>
    </location>
</feature>
<evidence type="ECO:0000256" key="4">
    <source>
        <dbReference type="ARBA" id="ARBA00022771"/>
    </source>
</evidence>
<reference evidence="14" key="1">
    <citation type="submission" date="2022-01" db="EMBL/GenBank/DDBJ databases">
        <title>Genome Sequence Resource for Two Populations of Ditylenchus destructor, the Migratory Endoparasitic Phytonematode.</title>
        <authorList>
            <person name="Zhang H."/>
            <person name="Lin R."/>
            <person name="Xie B."/>
        </authorList>
    </citation>
    <scope>NUCLEOTIDE SEQUENCE</scope>
    <source>
        <strain evidence="14">BazhouSP</strain>
    </source>
</reference>
<comment type="caution">
    <text evidence="14">The sequence shown here is derived from an EMBL/GenBank/DDBJ whole genome shotgun (WGS) entry which is preliminary data.</text>
</comment>
<sequence>MDGPTTSAQCSVCNSRHHGIHFGVLACQACSSFFRRTVFERKTYKCRKNNDCDVLQGGMRNACRACRLQRCLHVGMRVEANKCKSVEKDMDNPICSSSQLPMSTLELILHSCIHTKRVILDLASDAPLLNHYRDGLRNFISGQKSLFAIENPSTIFSAPEFKPLTKPADFLQLDRGFASLLHTMCINYFEPFHVLPLEKKMEILKQYWMYFACLYGAHLSVITAPYFVKNSGDNAENLNGRTHAIDKLVLFYGYYEDMDTIRKFLAETERTDEKIEQMVRYSEPFIKNAFKYINDFQHLAVSEMEFAAMTGILLWNTVDKFEMLSSEMRQKRDAIFIELNAILLRTLGGVSGSVRLGQIISFMHKTMAHAEEFCESWRVVKIFSDSDIRDAWDD</sequence>
<keyword evidence="6 11" id="KW-0805">Transcription regulation</keyword>
<dbReference type="Gene3D" id="1.10.565.10">
    <property type="entry name" value="Retinoid X Receptor"/>
    <property type="match status" value="1"/>
</dbReference>
<dbReference type="PROSITE" id="PS51030">
    <property type="entry name" value="NUCLEAR_REC_DBD_2"/>
    <property type="match status" value="1"/>
</dbReference>
<dbReference type="PANTHER" id="PTHR46011:SF20">
    <property type="entry name" value="NUCLEAR HORMONE RECEPTOR FAMILY MEMBER ODR-7"/>
    <property type="match status" value="1"/>
</dbReference>
<dbReference type="PRINTS" id="PR00047">
    <property type="entry name" value="STROIDFINGER"/>
</dbReference>
<dbReference type="PROSITE" id="PS51843">
    <property type="entry name" value="NR_LBD"/>
    <property type="match status" value="1"/>
</dbReference>
<dbReference type="InterPro" id="IPR001628">
    <property type="entry name" value="Znf_hrmn_rcpt"/>
</dbReference>
<proteinExistence type="inferred from homology"/>
<evidence type="ECO:0000256" key="3">
    <source>
        <dbReference type="ARBA" id="ARBA00022723"/>
    </source>
</evidence>
<dbReference type="PROSITE" id="PS00031">
    <property type="entry name" value="NUCLEAR_REC_DBD_1"/>
    <property type="match status" value="1"/>
</dbReference>
<dbReference type="InterPro" id="IPR000536">
    <property type="entry name" value="Nucl_hrmn_rcpt_lig-bd"/>
</dbReference>
<dbReference type="CDD" id="cd06960">
    <property type="entry name" value="NR_DBD_HNF4A"/>
    <property type="match status" value="1"/>
</dbReference>
<dbReference type="SUPFAM" id="SSF57716">
    <property type="entry name" value="Glucocorticoid receptor-like (DNA-binding domain)"/>
    <property type="match status" value="1"/>
</dbReference>
<dbReference type="InterPro" id="IPR035500">
    <property type="entry name" value="NHR-like_dom_sf"/>
</dbReference>
<feature type="domain" description="NR LBD" evidence="13">
    <location>
        <begin position="131"/>
        <end position="394"/>
    </location>
</feature>
<comment type="subcellular location">
    <subcellularLocation>
        <location evidence="1 11">Nucleus</location>
    </subcellularLocation>
</comment>
<accession>A0AAD4MH83</accession>
<evidence type="ECO:0000256" key="1">
    <source>
        <dbReference type="ARBA" id="ARBA00004123"/>
    </source>
</evidence>
<keyword evidence="8 11" id="KW-0804">Transcription</keyword>
<keyword evidence="3 11" id="KW-0479">Metal-binding</keyword>
<evidence type="ECO:0000256" key="6">
    <source>
        <dbReference type="ARBA" id="ARBA00023015"/>
    </source>
</evidence>
<comment type="similarity">
    <text evidence="2 11">Belongs to the nuclear hormone receptor family.</text>
</comment>
<dbReference type="AlphaFoldDB" id="A0AAD4MH83"/>
<evidence type="ECO:0000256" key="10">
    <source>
        <dbReference type="ARBA" id="ARBA00023242"/>
    </source>
</evidence>
<keyword evidence="5 11" id="KW-0862">Zinc</keyword>
<evidence type="ECO:0000256" key="7">
    <source>
        <dbReference type="ARBA" id="ARBA00023125"/>
    </source>
</evidence>
<evidence type="ECO:0000313" key="15">
    <source>
        <dbReference type="Proteomes" id="UP001201812"/>
    </source>
</evidence>
<dbReference type="EMBL" id="JAKKPZ010000442">
    <property type="protein sequence ID" value="KAI1695094.1"/>
    <property type="molecule type" value="Genomic_DNA"/>
</dbReference>
<evidence type="ECO:0000256" key="11">
    <source>
        <dbReference type="RuleBase" id="RU004334"/>
    </source>
</evidence>
<dbReference type="InterPro" id="IPR049636">
    <property type="entry name" value="HNF4-like_DBD"/>
</dbReference>
<dbReference type="SMART" id="SM00399">
    <property type="entry name" value="ZnF_C4"/>
    <property type="match status" value="1"/>
</dbReference>
<name>A0AAD4MH83_9BILA</name>
<evidence type="ECO:0000259" key="12">
    <source>
        <dbReference type="PROSITE" id="PS51030"/>
    </source>
</evidence>
<dbReference type="Gene3D" id="3.30.50.10">
    <property type="entry name" value="Erythroid Transcription Factor GATA-1, subunit A"/>
    <property type="match status" value="1"/>
</dbReference>
<dbReference type="GO" id="GO:0000978">
    <property type="term" value="F:RNA polymerase II cis-regulatory region sequence-specific DNA binding"/>
    <property type="evidence" value="ECO:0007669"/>
    <property type="project" value="InterPro"/>
</dbReference>
<evidence type="ECO:0000256" key="8">
    <source>
        <dbReference type="ARBA" id="ARBA00023163"/>
    </source>
</evidence>
<keyword evidence="15" id="KW-1185">Reference proteome</keyword>
<protein>
    <submittedName>
        <fullName evidence="14">Zinc finger, c4 type (Two domains) domain-containing protein</fullName>
    </submittedName>
</protein>
<dbReference type="Pfam" id="PF00104">
    <property type="entry name" value="Hormone_recep"/>
    <property type="match status" value="1"/>
</dbReference>
<evidence type="ECO:0000256" key="9">
    <source>
        <dbReference type="ARBA" id="ARBA00023170"/>
    </source>
</evidence>